<sequence>MTCIKIKPKIVSIFYGTDNLKKETIGAPWHFRMVSMAEVAPKYSKFSISVKNISPRTTATDMGLPYQGKLFVSSHMIR</sequence>
<protein>
    <submittedName>
        <fullName evidence="1">Uncharacterized protein</fullName>
    </submittedName>
</protein>
<proteinExistence type="predicted"/>
<dbReference type="AlphaFoldDB" id="A0A0A9DWI8"/>
<accession>A0A0A9DWI8</accession>
<reference evidence="1" key="1">
    <citation type="submission" date="2014-09" db="EMBL/GenBank/DDBJ databases">
        <authorList>
            <person name="Magalhaes I.L.F."/>
            <person name="Oliveira U."/>
            <person name="Santos F.R."/>
            <person name="Vidigal T.H.D.A."/>
            <person name="Brescovit A.D."/>
            <person name="Santos A.J."/>
        </authorList>
    </citation>
    <scope>NUCLEOTIDE SEQUENCE</scope>
    <source>
        <tissue evidence="1">Shoot tissue taken approximately 20 cm above the soil surface</tissue>
    </source>
</reference>
<dbReference type="EMBL" id="GBRH01206832">
    <property type="protein sequence ID" value="JAD91063.1"/>
    <property type="molecule type" value="Transcribed_RNA"/>
</dbReference>
<reference evidence="1" key="2">
    <citation type="journal article" date="2015" name="Data Brief">
        <title>Shoot transcriptome of the giant reed, Arundo donax.</title>
        <authorList>
            <person name="Barrero R.A."/>
            <person name="Guerrero F.D."/>
            <person name="Moolhuijzen P."/>
            <person name="Goolsby J.A."/>
            <person name="Tidwell J."/>
            <person name="Bellgard S.E."/>
            <person name="Bellgard M.I."/>
        </authorList>
    </citation>
    <scope>NUCLEOTIDE SEQUENCE</scope>
    <source>
        <tissue evidence="1">Shoot tissue taken approximately 20 cm above the soil surface</tissue>
    </source>
</reference>
<evidence type="ECO:0000313" key="1">
    <source>
        <dbReference type="EMBL" id="JAD91063.1"/>
    </source>
</evidence>
<organism evidence="1">
    <name type="scientific">Arundo donax</name>
    <name type="common">Giant reed</name>
    <name type="synonym">Donax arundinaceus</name>
    <dbReference type="NCBI Taxonomy" id="35708"/>
    <lineage>
        <taxon>Eukaryota</taxon>
        <taxon>Viridiplantae</taxon>
        <taxon>Streptophyta</taxon>
        <taxon>Embryophyta</taxon>
        <taxon>Tracheophyta</taxon>
        <taxon>Spermatophyta</taxon>
        <taxon>Magnoliopsida</taxon>
        <taxon>Liliopsida</taxon>
        <taxon>Poales</taxon>
        <taxon>Poaceae</taxon>
        <taxon>PACMAD clade</taxon>
        <taxon>Arundinoideae</taxon>
        <taxon>Arundineae</taxon>
        <taxon>Arundo</taxon>
    </lineage>
</organism>
<name>A0A0A9DWI8_ARUDO</name>